<protein>
    <recommendedName>
        <fullName evidence="3">Neuropeptide Y receptor type 1</fullName>
    </recommendedName>
</protein>
<keyword evidence="14 16" id="KW-0807">Transducer</keyword>
<organism evidence="19 20">
    <name type="scientific">Conger conger</name>
    <name type="common">Conger eel</name>
    <name type="synonym">Muraena conger</name>
    <dbReference type="NCBI Taxonomy" id="82655"/>
    <lineage>
        <taxon>Eukaryota</taxon>
        <taxon>Metazoa</taxon>
        <taxon>Chordata</taxon>
        <taxon>Craniata</taxon>
        <taxon>Vertebrata</taxon>
        <taxon>Euteleostomi</taxon>
        <taxon>Actinopterygii</taxon>
        <taxon>Neopterygii</taxon>
        <taxon>Teleostei</taxon>
        <taxon>Anguilliformes</taxon>
        <taxon>Congridae</taxon>
        <taxon>Conger</taxon>
    </lineage>
</organism>
<keyword evidence="13" id="KW-0325">Glycoprotein</keyword>
<dbReference type="GO" id="GO:0043005">
    <property type="term" value="C:neuron projection"/>
    <property type="evidence" value="ECO:0007669"/>
    <property type="project" value="TreeGrafter"/>
</dbReference>
<evidence type="ECO:0000313" key="20">
    <source>
        <dbReference type="Proteomes" id="UP001152803"/>
    </source>
</evidence>
<proteinExistence type="inferred from homology"/>
<dbReference type="PROSITE" id="PS50262">
    <property type="entry name" value="G_PROTEIN_RECEP_F1_2"/>
    <property type="match status" value="1"/>
</dbReference>
<evidence type="ECO:0000259" key="18">
    <source>
        <dbReference type="PROSITE" id="PS50262"/>
    </source>
</evidence>
<evidence type="ECO:0000256" key="16">
    <source>
        <dbReference type="RuleBase" id="RU000688"/>
    </source>
</evidence>
<evidence type="ECO:0000256" key="17">
    <source>
        <dbReference type="SAM" id="Phobius"/>
    </source>
</evidence>
<dbReference type="GO" id="GO:0004983">
    <property type="term" value="F:neuropeptide Y receptor activity"/>
    <property type="evidence" value="ECO:0007669"/>
    <property type="project" value="InterPro"/>
</dbReference>
<dbReference type="InterPro" id="IPR000611">
    <property type="entry name" value="NPY_rcpt"/>
</dbReference>
<evidence type="ECO:0000256" key="15">
    <source>
        <dbReference type="ARBA" id="ARBA00023288"/>
    </source>
</evidence>
<comment type="caution">
    <text evidence="19">The sequence shown here is derived from an EMBL/GenBank/DDBJ whole genome shotgun (WGS) entry which is preliminary data.</text>
</comment>
<evidence type="ECO:0000256" key="9">
    <source>
        <dbReference type="ARBA" id="ARBA00023136"/>
    </source>
</evidence>
<evidence type="ECO:0000256" key="11">
    <source>
        <dbReference type="ARBA" id="ARBA00023157"/>
    </source>
</evidence>
<keyword evidence="10" id="KW-0564">Palmitate</keyword>
<feature type="transmembrane region" description="Helical" evidence="17">
    <location>
        <begin position="85"/>
        <end position="110"/>
    </location>
</feature>
<dbReference type="GO" id="GO:0005886">
    <property type="term" value="C:plasma membrane"/>
    <property type="evidence" value="ECO:0007669"/>
    <property type="project" value="UniProtKB-SubCell"/>
</dbReference>
<evidence type="ECO:0000256" key="7">
    <source>
        <dbReference type="ARBA" id="ARBA00022989"/>
    </source>
</evidence>
<comment type="subcellular location">
    <subcellularLocation>
        <location evidence="1">Cell membrane</location>
        <topology evidence="1">Multi-pass membrane protein</topology>
    </subcellularLocation>
</comment>
<evidence type="ECO:0000256" key="6">
    <source>
        <dbReference type="ARBA" id="ARBA00022692"/>
    </source>
</evidence>
<dbReference type="GO" id="GO:0042923">
    <property type="term" value="F:neuropeptide binding"/>
    <property type="evidence" value="ECO:0007669"/>
    <property type="project" value="TreeGrafter"/>
</dbReference>
<gene>
    <name evidence="19" type="ORF">COCON_G00109050</name>
</gene>
<evidence type="ECO:0000256" key="5">
    <source>
        <dbReference type="ARBA" id="ARBA00022553"/>
    </source>
</evidence>
<feature type="transmembrane region" description="Helical" evidence="17">
    <location>
        <begin position="270"/>
        <end position="290"/>
    </location>
</feature>
<sequence length="382" mass="43652">MDWDSFSKMADIFPLAPLNCSPLANCSRRNLSWPNFGEECQSHLPMFFVMAVAYSAVALLGVIGNLALVLIIARQKEMHNVTNILIANLSVSDLLVSVVCLPFTLVYTFMDHWVFGEAMCKLNSMVQCFSVSVSIFSLVLIAVERHQLIVNPRGWRPNNLHAYVSIAVIWLLAGCTALPFMFFSLVTDDPLKLLPHFQEQYSGKVVCLENWPSRTFRLAYTTCMLLIQYVGPLCFIFICYFKIYTRLKKRSNMMDKMRESKYRSSETKRINVMLFSIVVAFAVCWLPLNIFNAIIDWNHEAAMNCNHNPLFSLCHLTAMASVCVNPLFYGFLNRNFQRDLHVVFRMCKLSTRRPEEYDTVAMSTVHTDISKTSLRPPGSPDL</sequence>
<accession>A0A9Q1DJF6</accession>
<keyword evidence="20" id="KW-1185">Reference proteome</keyword>
<feature type="transmembrane region" description="Helical" evidence="17">
    <location>
        <begin position="163"/>
        <end position="186"/>
    </location>
</feature>
<keyword evidence="8 16" id="KW-0297">G-protein coupled receptor</keyword>
<keyword evidence="7 17" id="KW-1133">Transmembrane helix</keyword>
<feature type="transmembrane region" description="Helical" evidence="17">
    <location>
        <begin position="122"/>
        <end position="143"/>
    </location>
</feature>
<dbReference type="PANTHER" id="PTHR24235">
    <property type="entry name" value="NEUROPEPTIDE Y RECEPTOR"/>
    <property type="match status" value="1"/>
</dbReference>
<dbReference type="PRINTS" id="PR00237">
    <property type="entry name" value="GPCRRHODOPSN"/>
</dbReference>
<reference evidence="19" key="1">
    <citation type="journal article" date="2023" name="Science">
        <title>Genome structures resolve the early diversification of teleost fishes.</title>
        <authorList>
            <person name="Parey E."/>
            <person name="Louis A."/>
            <person name="Montfort J."/>
            <person name="Bouchez O."/>
            <person name="Roques C."/>
            <person name="Iampietro C."/>
            <person name="Lluch J."/>
            <person name="Castinel A."/>
            <person name="Donnadieu C."/>
            <person name="Desvignes T."/>
            <person name="Floi Bucao C."/>
            <person name="Jouanno E."/>
            <person name="Wen M."/>
            <person name="Mejri S."/>
            <person name="Dirks R."/>
            <person name="Jansen H."/>
            <person name="Henkel C."/>
            <person name="Chen W.J."/>
            <person name="Zahm M."/>
            <person name="Cabau C."/>
            <person name="Klopp C."/>
            <person name="Thompson A.W."/>
            <person name="Robinson-Rechavi M."/>
            <person name="Braasch I."/>
            <person name="Lecointre G."/>
            <person name="Bobe J."/>
            <person name="Postlethwait J.H."/>
            <person name="Berthelot C."/>
            <person name="Roest Crollius H."/>
            <person name="Guiguen Y."/>
        </authorList>
    </citation>
    <scope>NUCLEOTIDE SEQUENCE</scope>
    <source>
        <strain evidence="19">Concon-B</strain>
    </source>
</reference>
<dbReference type="PROSITE" id="PS00237">
    <property type="entry name" value="G_PROTEIN_RECEP_F1_1"/>
    <property type="match status" value="1"/>
</dbReference>
<feature type="domain" description="G-protein coupled receptors family 1 profile" evidence="18">
    <location>
        <begin position="64"/>
        <end position="329"/>
    </location>
</feature>
<evidence type="ECO:0000256" key="4">
    <source>
        <dbReference type="ARBA" id="ARBA00022475"/>
    </source>
</evidence>
<evidence type="ECO:0000256" key="10">
    <source>
        <dbReference type="ARBA" id="ARBA00023139"/>
    </source>
</evidence>
<dbReference type="PANTHER" id="PTHR24235:SF24">
    <property type="entry name" value="NEUROPEPTIDE Y RECEPTOR TYPE 1"/>
    <property type="match status" value="1"/>
</dbReference>
<comment type="similarity">
    <text evidence="2 16">Belongs to the G-protein coupled receptor 1 family.</text>
</comment>
<dbReference type="AlphaFoldDB" id="A0A9Q1DJF6"/>
<dbReference type="InterPro" id="IPR017452">
    <property type="entry name" value="GPCR_Rhodpsn_7TM"/>
</dbReference>
<name>A0A9Q1DJF6_CONCO</name>
<dbReference type="SUPFAM" id="SSF81321">
    <property type="entry name" value="Family A G protein-coupled receptor-like"/>
    <property type="match status" value="1"/>
</dbReference>
<keyword evidence="6 16" id="KW-0812">Transmembrane</keyword>
<evidence type="ECO:0000256" key="3">
    <source>
        <dbReference type="ARBA" id="ARBA00019471"/>
    </source>
</evidence>
<feature type="transmembrane region" description="Helical" evidence="17">
    <location>
        <begin position="218"/>
        <end position="241"/>
    </location>
</feature>
<keyword evidence="11" id="KW-1015">Disulfide bond</keyword>
<dbReference type="EMBL" id="JAFJMO010000007">
    <property type="protein sequence ID" value="KAJ8272046.1"/>
    <property type="molecule type" value="Genomic_DNA"/>
</dbReference>
<dbReference type="Gene3D" id="1.20.1070.10">
    <property type="entry name" value="Rhodopsin 7-helix transmembrane proteins"/>
    <property type="match status" value="1"/>
</dbReference>
<keyword evidence="9 17" id="KW-0472">Membrane</keyword>
<evidence type="ECO:0000256" key="2">
    <source>
        <dbReference type="ARBA" id="ARBA00010663"/>
    </source>
</evidence>
<dbReference type="InterPro" id="IPR000276">
    <property type="entry name" value="GPCR_Rhodpsn"/>
</dbReference>
<dbReference type="OrthoDB" id="9046662at2759"/>
<dbReference type="Pfam" id="PF00001">
    <property type="entry name" value="7tm_1"/>
    <property type="match status" value="1"/>
</dbReference>
<evidence type="ECO:0000256" key="1">
    <source>
        <dbReference type="ARBA" id="ARBA00004651"/>
    </source>
</evidence>
<feature type="transmembrane region" description="Helical" evidence="17">
    <location>
        <begin position="310"/>
        <end position="332"/>
    </location>
</feature>
<dbReference type="InterPro" id="IPR000351">
    <property type="entry name" value="NPY1_rcpt"/>
</dbReference>
<keyword evidence="12 16" id="KW-0675">Receptor</keyword>
<feature type="transmembrane region" description="Helical" evidence="17">
    <location>
        <begin position="46"/>
        <end position="73"/>
    </location>
</feature>
<dbReference type="FunFam" id="1.20.1070.10:FF:000062">
    <property type="entry name" value="Neuropeptide Y receptor type 1"/>
    <property type="match status" value="1"/>
</dbReference>
<evidence type="ECO:0000256" key="13">
    <source>
        <dbReference type="ARBA" id="ARBA00023180"/>
    </source>
</evidence>
<keyword evidence="4" id="KW-1003">Cell membrane</keyword>
<evidence type="ECO:0000313" key="19">
    <source>
        <dbReference type="EMBL" id="KAJ8272046.1"/>
    </source>
</evidence>
<dbReference type="PRINTS" id="PR01013">
    <property type="entry name" value="NRPEPTIDEY1R"/>
</dbReference>
<evidence type="ECO:0000256" key="12">
    <source>
        <dbReference type="ARBA" id="ARBA00023170"/>
    </source>
</evidence>
<keyword evidence="15" id="KW-0449">Lipoprotein</keyword>
<keyword evidence="5" id="KW-0597">Phosphoprotein</keyword>
<dbReference type="PRINTS" id="PR01012">
    <property type="entry name" value="NRPEPTIDEYR"/>
</dbReference>
<dbReference type="Proteomes" id="UP001152803">
    <property type="component" value="Unassembled WGS sequence"/>
</dbReference>
<evidence type="ECO:0000256" key="8">
    <source>
        <dbReference type="ARBA" id="ARBA00023040"/>
    </source>
</evidence>
<evidence type="ECO:0000256" key="14">
    <source>
        <dbReference type="ARBA" id="ARBA00023224"/>
    </source>
</evidence>